<dbReference type="Proteomes" id="UP000002651">
    <property type="component" value="Chromosome"/>
</dbReference>
<dbReference type="KEGG" id="bst:GYO_2084"/>
<organism evidence="1 2">
    <name type="scientific">Bacillus spizizenii (strain DSM 15029 / JCM 12233 / NBRC 101239 / NRRL B-23049 / TU-B-10)</name>
    <name type="common">Bacillus subtilis subsp. spizizenii</name>
    <dbReference type="NCBI Taxonomy" id="1052585"/>
    <lineage>
        <taxon>Bacteria</taxon>
        <taxon>Bacillati</taxon>
        <taxon>Bacillota</taxon>
        <taxon>Bacilli</taxon>
        <taxon>Bacillales</taxon>
        <taxon>Bacillaceae</taxon>
        <taxon>Bacillus</taxon>
    </lineage>
</organism>
<keyword evidence="2" id="KW-1185">Reference proteome</keyword>
<dbReference type="EMBL" id="CP002905">
    <property type="protein sequence ID" value="AEP86718.1"/>
    <property type="molecule type" value="Genomic_DNA"/>
</dbReference>
<accession>G4NVF7</accession>
<proteinExistence type="predicted"/>
<reference evidence="1 2" key="1">
    <citation type="journal article" date="2012" name="J. Bacteriol.">
        <title>Whole-genome sequences of Bacillus subtilis and close relatives.</title>
        <authorList>
            <person name="Earl A.M."/>
            <person name="Eppinger M."/>
            <person name="Fricke W.F."/>
            <person name="Rosovitz M.J."/>
            <person name="Rasko D.A."/>
            <person name="Daugherty S."/>
            <person name="Losick R."/>
            <person name="Kolter R."/>
            <person name="Ravel J."/>
        </authorList>
    </citation>
    <scope>NUCLEOTIDE SEQUENCE [LARGE SCALE GENOMIC DNA]</scope>
    <source>
        <strain evidence="2">DSM 15029 / JCM 12233 / NBRC 101239 / NRRL B-23049 / TU-B-10</strain>
    </source>
</reference>
<name>G4NVF7_BACS4</name>
<sequence>MSEKRLRGKIKKVGITSLGNYMYRGLRRVLLAAAQLLRRTACYLSAK</sequence>
<dbReference type="AlphaFoldDB" id="G4NVF7"/>
<evidence type="ECO:0000313" key="2">
    <source>
        <dbReference type="Proteomes" id="UP000002651"/>
    </source>
</evidence>
<dbReference type="HOGENOM" id="CLU_3164814_0_0_9"/>
<evidence type="ECO:0000313" key="1">
    <source>
        <dbReference type="EMBL" id="AEP86718.1"/>
    </source>
</evidence>
<gene>
    <name evidence="1" type="ordered locus">GYO_2084</name>
</gene>
<protein>
    <submittedName>
        <fullName evidence="1">Uncharacterized protein</fullName>
    </submittedName>
</protein>